<evidence type="ECO:0000313" key="3">
    <source>
        <dbReference type="Proteomes" id="UP000886595"/>
    </source>
</evidence>
<keyword evidence="3" id="KW-1185">Reference proteome</keyword>
<dbReference type="AlphaFoldDB" id="A0A8X7R9P1"/>
<gene>
    <name evidence="2" type="ORF">Bca52824_052344</name>
</gene>
<dbReference type="EMBL" id="JAAMPC010000011">
    <property type="protein sequence ID" value="KAG2281124.1"/>
    <property type="molecule type" value="Genomic_DNA"/>
</dbReference>
<dbReference type="Proteomes" id="UP000886595">
    <property type="component" value="Unassembled WGS sequence"/>
</dbReference>
<feature type="region of interest" description="Disordered" evidence="1">
    <location>
        <begin position="1"/>
        <end position="51"/>
    </location>
</feature>
<proteinExistence type="predicted"/>
<reference evidence="2 3" key="1">
    <citation type="submission" date="2020-02" db="EMBL/GenBank/DDBJ databases">
        <authorList>
            <person name="Ma Q."/>
            <person name="Huang Y."/>
            <person name="Song X."/>
            <person name="Pei D."/>
        </authorList>
    </citation>
    <scope>NUCLEOTIDE SEQUENCE [LARGE SCALE GENOMIC DNA]</scope>
    <source>
        <strain evidence="2">Sxm20200214</strain>
        <tissue evidence="2">Leaf</tissue>
    </source>
</reference>
<evidence type="ECO:0000256" key="1">
    <source>
        <dbReference type="SAM" id="MobiDB-lite"/>
    </source>
</evidence>
<accession>A0A8X7R9P1</accession>
<protein>
    <submittedName>
        <fullName evidence="2">Uncharacterized protein</fullName>
    </submittedName>
</protein>
<organism evidence="2 3">
    <name type="scientific">Brassica carinata</name>
    <name type="common">Ethiopian mustard</name>
    <name type="synonym">Abyssinian cabbage</name>
    <dbReference type="NCBI Taxonomy" id="52824"/>
    <lineage>
        <taxon>Eukaryota</taxon>
        <taxon>Viridiplantae</taxon>
        <taxon>Streptophyta</taxon>
        <taxon>Embryophyta</taxon>
        <taxon>Tracheophyta</taxon>
        <taxon>Spermatophyta</taxon>
        <taxon>Magnoliopsida</taxon>
        <taxon>eudicotyledons</taxon>
        <taxon>Gunneridae</taxon>
        <taxon>Pentapetalae</taxon>
        <taxon>rosids</taxon>
        <taxon>malvids</taxon>
        <taxon>Brassicales</taxon>
        <taxon>Brassicaceae</taxon>
        <taxon>Brassiceae</taxon>
        <taxon>Brassica</taxon>
    </lineage>
</organism>
<sequence>MTKTGRLLSPSRIEVPSTPPAYPTQTRLRDGTTTEADFASAEKETNPDDPSPEALVFELKYTFVLNVSLPWKVKASSSSSFSSPVLGDYRCSGGSRVVRRALSHLVFAHFPASLRYYEVFGKMFPGGLLSLRADSSGRPKLPGSDSRLNLARLLAARSRLT</sequence>
<comment type="caution">
    <text evidence="2">The sequence shown here is derived from an EMBL/GenBank/DDBJ whole genome shotgun (WGS) entry which is preliminary data.</text>
</comment>
<evidence type="ECO:0000313" key="2">
    <source>
        <dbReference type="EMBL" id="KAG2281124.1"/>
    </source>
</evidence>
<name>A0A8X7R9P1_BRACI</name>